<reference evidence="1 2" key="1">
    <citation type="submission" date="2017-03" db="EMBL/GenBank/DDBJ databases">
        <title>Genome sequence of Methanobrevibacter wosei.</title>
        <authorList>
            <person name="Poehlein A."/>
            <person name="Seedorf H."/>
            <person name="Daniel R."/>
        </authorList>
    </citation>
    <scope>NUCLEOTIDE SEQUENCE [LARGE SCALE GENOMIC DNA]</scope>
    <source>
        <strain evidence="1 2">DSM 11979</strain>
    </source>
</reference>
<dbReference type="Proteomes" id="UP000245577">
    <property type="component" value="Unassembled WGS sequence"/>
</dbReference>
<dbReference type="EMBL" id="MZGU01000006">
    <property type="protein sequence ID" value="PWB85094.1"/>
    <property type="molecule type" value="Genomic_DNA"/>
</dbReference>
<organism evidence="1 2">
    <name type="scientific">Methanobrevibacter woesei</name>
    <dbReference type="NCBI Taxonomy" id="190976"/>
    <lineage>
        <taxon>Archaea</taxon>
        <taxon>Methanobacteriati</taxon>
        <taxon>Methanobacteriota</taxon>
        <taxon>Methanomada group</taxon>
        <taxon>Methanobacteria</taxon>
        <taxon>Methanobacteriales</taxon>
        <taxon>Methanobacteriaceae</taxon>
        <taxon>Methanobrevibacter</taxon>
    </lineage>
</organism>
<evidence type="ECO:0000313" key="2">
    <source>
        <dbReference type="Proteomes" id="UP000245577"/>
    </source>
</evidence>
<keyword evidence="2" id="KW-1185">Reference proteome</keyword>
<comment type="caution">
    <text evidence="1">The sequence shown here is derived from an EMBL/GenBank/DDBJ whole genome shotgun (WGS) entry which is preliminary data.</text>
</comment>
<sequence>MCDDSEKIETCYLCGKKFDMNKSELAYYRYDKYPICDYCAEFYSFYKEDI</sequence>
<dbReference type="OrthoDB" id="73058at2157"/>
<accession>A0A2U1S6D2</accession>
<gene>
    <name evidence="1" type="ORF">MBBWO_14080</name>
</gene>
<proteinExistence type="predicted"/>
<evidence type="ECO:0000313" key="1">
    <source>
        <dbReference type="EMBL" id="PWB85094.1"/>
    </source>
</evidence>
<dbReference type="AlphaFoldDB" id="A0A2U1S6D2"/>
<dbReference type="RefSeq" id="WP_165807942.1">
    <property type="nucleotide sequence ID" value="NZ_CALIUN010000003.1"/>
</dbReference>
<protein>
    <submittedName>
        <fullName evidence="1">Uncharacterized protein</fullName>
    </submittedName>
</protein>
<name>A0A2U1S6D2_9EURY</name>